<dbReference type="InterPro" id="IPR031778">
    <property type="entry name" value="Sortilin_N"/>
</dbReference>
<feature type="region of interest" description="Disordered" evidence="2">
    <location>
        <begin position="826"/>
        <end position="851"/>
    </location>
</feature>
<evidence type="ECO:0000256" key="2">
    <source>
        <dbReference type="SAM" id="MobiDB-lite"/>
    </source>
</evidence>
<sequence length="1069" mass="116700">MIDMTKRVCAFLFLAASVAVASAVASPAHAQNHSPLSRQMLLSKMKWRSVGPSIGGRVITVDGVPSQPDLFYAGTVGGGVWKSTNDGISWQNITDGKLPGDSASIGALAVAPSNPNIIYIGTGEDDIRNDMIPGDGIYKSTDAGKTWVAAGLSDTHTIAKLVVDPKDPQVVYAASMGHVFVPGPHRGIFKTTDGGKTWKKILFVDNKTGAIDLVMDPQDHNILYATMWQAQRMPWGLNDGGPGSGLYKSTDGGAHWTNISRHPGLPQGNLGRIGVSVVASSPNVVYAIVQAKGGGVFRSDDAGATWKRINSEWKLRQRGFYYTAIYADPKDSNTIYVPNVDALFVSHNGGKTFSKLKTPHGDNHVVWINPDNTKILLEGNDGGVTVSRDGGKSWSSVHNQPTGQFYHVNLDDQFPFHIYGAQQDEGSIEGPSAYPGGIALGAWHDVARGESTVVVPQPNDPAITYGSDYFSIFVKYSLKDHQFQSVSPWPYYLSDGSSRQKYRFGWTHPILFSPTDQSELLIGAQYVLRSDDYGRTWKRISPDLTRNDPATEIPSGGSIDLDQSGAEIYPIVSSIAVSPLDGNLIWAGSDDGLVHVTTDGGKSWKLVTPPALPDCEISSIEPSHFHKDTAYMTAWRYMWDDYRPFVYKTTDLGQHWTLITHGLPANQFAYVIRQDPHNAKLFFLGTYSSVYVSFDGAASWQPLKLNLPTAEVRDIAINSRQGDVVVATHGRAFWVLDNLKLLEQLTQPQTVTASSSVVFAPEDAWLTHDYGTAHHGSTGYNPPFGATVFFHVPSDYDGKTPVSLAFYNSQGQLVRKFALHLETPEQKAQKAGKLTPKQKAHLTEDESGEDASVQMNKDLALLTAIAPGMNRFQWDLRYPYAVPVTGYHIPEPEGDLANMLGGPTVVPGKYTVVLDYGGHKTQQPFLVRLDPRLPATQQDLEAELAFGLKVQNQLNTLDVQLNRAIAAKDQLQKAMAAHTISKAQATPALNALDQSIESVLQTKIDSTEGDLLHPNKLRSLIAYVAEDVNWAFARPTPAQYAVYQALEPRAITAEQSLKTATAKAEQLLH</sequence>
<feature type="signal peptide" evidence="3">
    <location>
        <begin position="1"/>
        <end position="30"/>
    </location>
</feature>
<dbReference type="EMBL" id="DTKL01000007">
    <property type="protein sequence ID" value="HGY93158.1"/>
    <property type="molecule type" value="Genomic_DNA"/>
</dbReference>
<reference evidence="5" key="1">
    <citation type="journal article" date="2020" name="mSystems">
        <title>Genome- and Community-Level Interaction Insights into Carbon Utilization and Element Cycling Functions of Hydrothermarchaeota in Hydrothermal Sediment.</title>
        <authorList>
            <person name="Zhou Z."/>
            <person name="Liu Y."/>
            <person name="Xu W."/>
            <person name="Pan J."/>
            <person name="Luo Z.H."/>
            <person name="Li M."/>
        </authorList>
    </citation>
    <scope>NUCLEOTIDE SEQUENCE [LARGE SCALE GENOMIC DNA]</scope>
    <source>
        <strain evidence="5">SpSt-855</strain>
    </source>
</reference>
<dbReference type="Pfam" id="PF15902">
    <property type="entry name" value="Sortilin-Vps10"/>
    <property type="match status" value="2"/>
</dbReference>
<accession>A0A7V4XQ78</accession>
<dbReference type="Gene3D" id="2.130.10.10">
    <property type="entry name" value="YVTN repeat-like/Quinoprotein amine dehydrogenase"/>
    <property type="match status" value="3"/>
</dbReference>
<organism evidence="5">
    <name type="scientific">Acidobacterium capsulatum</name>
    <dbReference type="NCBI Taxonomy" id="33075"/>
    <lineage>
        <taxon>Bacteria</taxon>
        <taxon>Pseudomonadati</taxon>
        <taxon>Acidobacteriota</taxon>
        <taxon>Terriglobia</taxon>
        <taxon>Terriglobales</taxon>
        <taxon>Acidobacteriaceae</taxon>
        <taxon>Acidobacterium</taxon>
    </lineage>
</organism>
<feature type="domain" description="Sortilin N-terminal" evidence="4">
    <location>
        <begin position="296"/>
        <end position="407"/>
    </location>
</feature>
<keyword evidence="1" id="KW-0677">Repeat</keyword>
<evidence type="ECO:0000256" key="3">
    <source>
        <dbReference type="SAM" id="SignalP"/>
    </source>
</evidence>
<evidence type="ECO:0000259" key="4">
    <source>
        <dbReference type="Pfam" id="PF15902"/>
    </source>
</evidence>
<comment type="caution">
    <text evidence="5">The sequence shown here is derived from an EMBL/GenBank/DDBJ whole genome shotgun (WGS) entry which is preliminary data.</text>
</comment>
<keyword evidence="5" id="KW-0378">Hydrolase</keyword>
<dbReference type="PANTHER" id="PTHR43739">
    <property type="entry name" value="XYLOGLUCANASE (EUROFUNG)"/>
    <property type="match status" value="1"/>
</dbReference>
<dbReference type="SUPFAM" id="SSF110296">
    <property type="entry name" value="Oligoxyloglucan reducing end-specific cellobiohydrolase"/>
    <property type="match status" value="3"/>
</dbReference>
<proteinExistence type="predicted"/>
<keyword evidence="3" id="KW-0732">Signal</keyword>
<dbReference type="CDD" id="cd15482">
    <property type="entry name" value="Sialidase_non-viral"/>
    <property type="match status" value="3"/>
</dbReference>
<gene>
    <name evidence="5" type="ORF">ENW50_00485</name>
</gene>
<evidence type="ECO:0000256" key="1">
    <source>
        <dbReference type="ARBA" id="ARBA00022737"/>
    </source>
</evidence>
<dbReference type="InterPro" id="IPR052025">
    <property type="entry name" value="Xyloglucanase_GH74"/>
</dbReference>
<dbReference type="GO" id="GO:0010411">
    <property type="term" value="P:xyloglucan metabolic process"/>
    <property type="evidence" value="ECO:0007669"/>
    <property type="project" value="TreeGrafter"/>
</dbReference>
<protein>
    <submittedName>
        <fullName evidence="5">Glycosyl hydrolase</fullName>
    </submittedName>
</protein>
<dbReference type="AlphaFoldDB" id="A0A7V4XQ78"/>
<name>A0A7V4XQ78_9BACT</name>
<dbReference type="PANTHER" id="PTHR43739:SF5">
    <property type="entry name" value="EXO-ALPHA-SIALIDASE"/>
    <property type="match status" value="1"/>
</dbReference>
<dbReference type="GO" id="GO:0016787">
    <property type="term" value="F:hydrolase activity"/>
    <property type="evidence" value="ECO:0007669"/>
    <property type="project" value="UniProtKB-KW"/>
</dbReference>
<evidence type="ECO:0000313" key="5">
    <source>
        <dbReference type="EMBL" id="HGY93158.1"/>
    </source>
</evidence>
<feature type="chain" id="PRO_5031464310" evidence="3">
    <location>
        <begin position="31"/>
        <end position="1069"/>
    </location>
</feature>
<feature type="domain" description="Sortilin N-terminal" evidence="4">
    <location>
        <begin position="137"/>
        <end position="262"/>
    </location>
</feature>
<dbReference type="InterPro" id="IPR015943">
    <property type="entry name" value="WD40/YVTN_repeat-like_dom_sf"/>
</dbReference>